<protein>
    <submittedName>
        <fullName evidence="3">Sulfite exporter TauE/SafE family protein</fullName>
    </submittedName>
</protein>
<feature type="transmembrane region" description="Helical" evidence="1">
    <location>
        <begin position="6"/>
        <end position="31"/>
    </location>
</feature>
<evidence type="ECO:0000259" key="2">
    <source>
        <dbReference type="Pfam" id="PF13386"/>
    </source>
</evidence>
<organism evidence="3 4">
    <name type="scientific">Salibacter halophilus</name>
    <dbReference type="NCBI Taxonomy" id="1803916"/>
    <lineage>
        <taxon>Bacteria</taxon>
        <taxon>Pseudomonadati</taxon>
        <taxon>Bacteroidota</taxon>
        <taxon>Flavobacteriia</taxon>
        <taxon>Flavobacteriales</taxon>
        <taxon>Salibacteraceae</taxon>
        <taxon>Salibacter</taxon>
    </lineage>
</organism>
<feature type="transmembrane region" description="Helical" evidence="1">
    <location>
        <begin position="159"/>
        <end position="184"/>
    </location>
</feature>
<dbReference type="PANTHER" id="PTHR42208:SF1">
    <property type="entry name" value="HEAVY METAL TRANSPORTER"/>
    <property type="match status" value="1"/>
</dbReference>
<keyword evidence="1" id="KW-0472">Membrane</keyword>
<keyword evidence="1" id="KW-1133">Transmembrane helix</keyword>
<gene>
    <name evidence="3" type="ORF">F3059_05010</name>
</gene>
<evidence type="ECO:0000256" key="1">
    <source>
        <dbReference type="SAM" id="Phobius"/>
    </source>
</evidence>
<sequence>MIPYWTAISLGLISSLHCMGMCGPIAMAIPVKRQSKLQVATGAAIYNAGRISTYMILGLLFGLLGKTFFTAGVQRGVSIGLGIVFLLAVIIPRLTNAKIPLEKTAYKVVGRLMGRFKKLFKTHSAESVYSIGVLNGLLPCGMVYLALAGAISTGGWSEGAIYMLFFGMGTLPLMLSATMAGSLFSASVRTKFRKAIPVLIGVMGVLLILRGMNLGIPYVSPEIEFVNPAITECD</sequence>
<feature type="transmembrane region" description="Helical" evidence="1">
    <location>
        <begin position="196"/>
        <end position="216"/>
    </location>
</feature>
<dbReference type="PANTHER" id="PTHR42208">
    <property type="entry name" value="HEAVY METAL TRANSPORTER-RELATED"/>
    <property type="match status" value="1"/>
</dbReference>
<proteinExistence type="predicted"/>
<dbReference type="OrthoDB" id="594443at2"/>
<feature type="transmembrane region" description="Helical" evidence="1">
    <location>
        <begin position="43"/>
        <end position="64"/>
    </location>
</feature>
<feature type="transmembrane region" description="Helical" evidence="1">
    <location>
        <begin position="76"/>
        <end position="94"/>
    </location>
</feature>
<feature type="domain" description="Urease accessory protein UreH-like transmembrane" evidence="2">
    <location>
        <begin position="6"/>
        <end position="206"/>
    </location>
</feature>
<comment type="caution">
    <text evidence="3">The sequence shown here is derived from an EMBL/GenBank/DDBJ whole genome shotgun (WGS) entry which is preliminary data.</text>
</comment>
<feature type="transmembrane region" description="Helical" evidence="1">
    <location>
        <begin position="127"/>
        <end position="147"/>
    </location>
</feature>
<name>A0A6N6M974_9FLAO</name>
<keyword evidence="4" id="KW-1185">Reference proteome</keyword>
<dbReference type="Proteomes" id="UP000435357">
    <property type="component" value="Unassembled WGS sequence"/>
</dbReference>
<dbReference type="Pfam" id="PF13386">
    <property type="entry name" value="DsbD_2"/>
    <property type="match status" value="1"/>
</dbReference>
<dbReference type="EMBL" id="WACR01000004">
    <property type="protein sequence ID" value="KAB1064716.1"/>
    <property type="molecule type" value="Genomic_DNA"/>
</dbReference>
<evidence type="ECO:0000313" key="4">
    <source>
        <dbReference type="Proteomes" id="UP000435357"/>
    </source>
</evidence>
<dbReference type="RefSeq" id="WP_151167035.1">
    <property type="nucleotide sequence ID" value="NZ_WACR01000004.1"/>
</dbReference>
<accession>A0A6N6M974</accession>
<reference evidence="3 4" key="1">
    <citation type="submission" date="2019-09" db="EMBL/GenBank/DDBJ databases">
        <title>Genomes of Cryomorphaceae.</title>
        <authorList>
            <person name="Bowman J.P."/>
        </authorList>
    </citation>
    <scope>NUCLEOTIDE SEQUENCE [LARGE SCALE GENOMIC DNA]</scope>
    <source>
        <strain evidence="3 4">KCTC 52047</strain>
    </source>
</reference>
<dbReference type="InterPro" id="IPR039447">
    <property type="entry name" value="UreH-like_TM_dom"/>
</dbReference>
<dbReference type="AlphaFoldDB" id="A0A6N6M974"/>
<keyword evidence="1" id="KW-0812">Transmembrane</keyword>
<evidence type="ECO:0000313" key="3">
    <source>
        <dbReference type="EMBL" id="KAB1064716.1"/>
    </source>
</evidence>